<sequence length="138" mass="15393">MVNRLKIYHLYGSCVIIPSCGLLEIFQALPTHSFLVASYIGFTGAAVLSLFTLPLKNVIGHLYISEDNKLIKISAVGFSGKRIDKIITANEWTPILDLKPKMTDVFYLRPQLTDGTKYKLFINFGIVKNAAKMGQVLE</sequence>
<evidence type="ECO:0000256" key="7">
    <source>
        <dbReference type="ARBA" id="ARBA00023128"/>
    </source>
</evidence>
<feature type="transmembrane region" description="Helical" evidence="9">
    <location>
        <begin position="34"/>
        <end position="55"/>
    </location>
</feature>
<evidence type="ECO:0000256" key="2">
    <source>
        <dbReference type="ARBA" id="ARBA00007020"/>
    </source>
</evidence>
<dbReference type="AlphaFoldDB" id="A0A8J9UNA2"/>
<protein>
    <recommendedName>
        <fullName evidence="3">Transmembrane protein 186</fullName>
    </recommendedName>
</protein>
<evidence type="ECO:0000256" key="9">
    <source>
        <dbReference type="SAM" id="Phobius"/>
    </source>
</evidence>
<comment type="subcellular location">
    <subcellularLocation>
        <location evidence="1">Mitochondrion inner membrane</location>
        <topology evidence="1">Multi-pass membrane protein</topology>
    </subcellularLocation>
</comment>
<feature type="non-terminal residue" evidence="10">
    <location>
        <position position="138"/>
    </location>
</feature>
<dbReference type="PANTHER" id="PTHR13603">
    <property type="entry name" value="TRANSMEMBRANE PROTEIN 186"/>
    <property type="match status" value="1"/>
</dbReference>
<dbReference type="PANTHER" id="PTHR13603:SF1">
    <property type="entry name" value="TRANSMEMBRANE PROTEIN 186"/>
    <property type="match status" value="1"/>
</dbReference>
<dbReference type="InterPro" id="IPR026571">
    <property type="entry name" value="Tmem186"/>
</dbReference>
<comment type="similarity">
    <text evidence="2">Belongs to the TMEM186 family.</text>
</comment>
<organism evidence="10 11">
    <name type="scientific">Brenthis ino</name>
    <name type="common">lesser marbled fritillary</name>
    <dbReference type="NCBI Taxonomy" id="405034"/>
    <lineage>
        <taxon>Eukaryota</taxon>
        <taxon>Metazoa</taxon>
        <taxon>Ecdysozoa</taxon>
        <taxon>Arthropoda</taxon>
        <taxon>Hexapoda</taxon>
        <taxon>Insecta</taxon>
        <taxon>Pterygota</taxon>
        <taxon>Neoptera</taxon>
        <taxon>Endopterygota</taxon>
        <taxon>Lepidoptera</taxon>
        <taxon>Glossata</taxon>
        <taxon>Ditrysia</taxon>
        <taxon>Papilionoidea</taxon>
        <taxon>Nymphalidae</taxon>
        <taxon>Heliconiinae</taxon>
        <taxon>Argynnini</taxon>
        <taxon>Brenthis</taxon>
    </lineage>
</organism>
<dbReference type="GO" id="GO:0005743">
    <property type="term" value="C:mitochondrial inner membrane"/>
    <property type="evidence" value="ECO:0007669"/>
    <property type="project" value="UniProtKB-SubCell"/>
</dbReference>
<feature type="transmembrane region" description="Helical" evidence="9">
    <location>
        <begin position="7"/>
        <end position="28"/>
    </location>
</feature>
<gene>
    <name evidence="10" type="ORF">BINO364_LOCUS9256</name>
</gene>
<evidence type="ECO:0000256" key="1">
    <source>
        <dbReference type="ARBA" id="ARBA00004448"/>
    </source>
</evidence>
<dbReference type="EMBL" id="OV170223">
    <property type="protein sequence ID" value="CAH0723426.1"/>
    <property type="molecule type" value="Genomic_DNA"/>
</dbReference>
<keyword evidence="5" id="KW-0999">Mitochondrion inner membrane</keyword>
<keyword evidence="6 9" id="KW-1133">Transmembrane helix</keyword>
<evidence type="ECO:0000256" key="5">
    <source>
        <dbReference type="ARBA" id="ARBA00022792"/>
    </source>
</evidence>
<dbReference type="Proteomes" id="UP000838878">
    <property type="component" value="Chromosome 3"/>
</dbReference>
<keyword evidence="4 9" id="KW-0812">Transmembrane</keyword>
<keyword evidence="8 9" id="KW-0472">Membrane</keyword>
<accession>A0A8J9UNA2</accession>
<evidence type="ECO:0000256" key="4">
    <source>
        <dbReference type="ARBA" id="ARBA00022692"/>
    </source>
</evidence>
<evidence type="ECO:0000256" key="3">
    <source>
        <dbReference type="ARBA" id="ARBA00014604"/>
    </source>
</evidence>
<name>A0A8J9UNA2_9NEOP</name>
<proteinExistence type="inferred from homology"/>
<evidence type="ECO:0000313" key="10">
    <source>
        <dbReference type="EMBL" id="CAH0723426.1"/>
    </source>
</evidence>
<dbReference type="OrthoDB" id="6147888at2759"/>
<evidence type="ECO:0000313" key="11">
    <source>
        <dbReference type="Proteomes" id="UP000838878"/>
    </source>
</evidence>
<reference evidence="10" key="1">
    <citation type="submission" date="2021-12" db="EMBL/GenBank/DDBJ databases">
        <authorList>
            <person name="Martin H S."/>
        </authorList>
    </citation>
    <scope>NUCLEOTIDE SEQUENCE</scope>
</reference>
<evidence type="ECO:0000256" key="8">
    <source>
        <dbReference type="ARBA" id="ARBA00023136"/>
    </source>
</evidence>
<keyword evidence="7" id="KW-0496">Mitochondrion</keyword>
<evidence type="ECO:0000256" key="6">
    <source>
        <dbReference type="ARBA" id="ARBA00022989"/>
    </source>
</evidence>
<keyword evidence="11" id="KW-1185">Reference proteome</keyword>